<proteinExistence type="predicted"/>
<keyword evidence="2" id="KW-0378">Hydrolase</keyword>
<dbReference type="EMBL" id="HBFQ01015659">
    <property type="protein sequence ID" value="CAD8836491.1"/>
    <property type="molecule type" value="Transcribed_RNA"/>
</dbReference>
<dbReference type="GO" id="GO:0016787">
    <property type="term" value="F:hydrolase activity"/>
    <property type="evidence" value="ECO:0007669"/>
    <property type="project" value="UniProtKB-KW"/>
</dbReference>
<dbReference type="Gene3D" id="3.60.21.10">
    <property type="match status" value="1"/>
</dbReference>
<evidence type="ECO:0000256" key="3">
    <source>
        <dbReference type="SAM" id="SignalP"/>
    </source>
</evidence>
<dbReference type="PANTHER" id="PTHR10161:SF57">
    <property type="entry name" value="PROTEIN WITH METALLOPHOSPHATASE DOMAIN"/>
    <property type="match status" value="1"/>
</dbReference>
<keyword evidence="1 3" id="KW-0732">Signal</keyword>
<evidence type="ECO:0008006" key="5">
    <source>
        <dbReference type="Google" id="ProtNLM"/>
    </source>
</evidence>
<accession>A0A7S0ZY92</accession>
<evidence type="ECO:0000256" key="2">
    <source>
        <dbReference type="ARBA" id="ARBA00022801"/>
    </source>
</evidence>
<dbReference type="SUPFAM" id="SSF56300">
    <property type="entry name" value="Metallo-dependent phosphatases"/>
    <property type="match status" value="1"/>
</dbReference>
<dbReference type="InterPro" id="IPR029052">
    <property type="entry name" value="Metallo-depent_PP-like"/>
</dbReference>
<protein>
    <recommendedName>
        <fullName evidence="5">Acid phosphatase</fullName>
    </recommendedName>
</protein>
<sequence>MDPFPMLLWHLFLVGVPFVSAEHPAAWPTSDSVVNDETAARLAETPASHIVQGHPKPGSAYFFSIGDFGVSGCETGYLNGDFEDEGGIGHRQCKSKHQHVVAQEMERLAAGLKPRFIASLGDNFYIRGISNVDDPQINETFEHVYGGSLATIPWKISLGDHDHRGNVSAMLMYSQRSIRWEFPAPYYQFEVPVPGTTGHIQVVVTDSIGLEGGVSPDVYSTRRFLEDYTEEFAGADGAAKQWEWLENTLGLGSSVGSTPVFRLVIGHRPVFSTVNRGRTSAEREVEFRLRDLLVRARETAPVMFMNGHDHAMQVFVEDERLHYVVNGVGGMVHHPFKSEGLRGINHLTWARSDLYGFVVHEVKPDSMVLHFVDAGTKEVVHSHEVALSGPVVELEL</sequence>
<dbReference type="PANTHER" id="PTHR10161">
    <property type="entry name" value="TARTRATE-RESISTANT ACID PHOSPHATASE TYPE 5"/>
    <property type="match status" value="1"/>
</dbReference>
<evidence type="ECO:0000313" key="4">
    <source>
        <dbReference type="EMBL" id="CAD8836491.1"/>
    </source>
</evidence>
<evidence type="ECO:0000256" key="1">
    <source>
        <dbReference type="ARBA" id="ARBA00022729"/>
    </source>
</evidence>
<organism evidence="4">
    <name type="scientific">Noctiluca scintillans</name>
    <name type="common">Sea sparkle</name>
    <name type="synonym">Red tide dinoflagellate</name>
    <dbReference type="NCBI Taxonomy" id="2966"/>
    <lineage>
        <taxon>Eukaryota</taxon>
        <taxon>Sar</taxon>
        <taxon>Alveolata</taxon>
        <taxon>Dinophyceae</taxon>
        <taxon>Noctilucales</taxon>
        <taxon>Noctilucaceae</taxon>
        <taxon>Noctiluca</taxon>
    </lineage>
</organism>
<gene>
    <name evidence="4" type="ORF">NSCI0253_LOCUS10839</name>
</gene>
<feature type="signal peptide" evidence="3">
    <location>
        <begin position="1"/>
        <end position="21"/>
    </location>
</feature>
<name>A0A7S0ZY92_NOCSC</name>
<feature type="chain" id="PRO_5030688622" description="Acid phosphatase" evidence="3">
    <location>
        <begin position="22"/>
        <end position="396"/>
    </location>
</feature>
<dbReference type="InterPro" id="IPR051558">
    <property type="entry name" value="Metallophosphoesterase_PAP"/>
</dbReference>
<reference evidence="4" key="1">
    <citation type="submission" date="2021-01" db="EMBL/GenBank/DDBJ databases">
        <authorList>
            <person name="Corre E."/>
            <person name="Pelletier E."/>
            <person name="Niang G."/>
            <person name="Scheremetjew M."/>
            <person name="Finn R."/>
            <person name="Kale V."/>
            <person name="Holt S."/>
            <person name="Cochrane G."/>
            <person name="Meng A."/>
            <person name="Brown T."/>
            <person name="Cohen L."/>
        </authorList>
    </citation>
    <scope>NUCLEOTIDE SEQUENCE</scope>
</reference>
<dbReference type="AlphaFoldDB" id="A0A7S0ZY92"/>